<feature type="non-terminal residue" evidence="1">
    <location>
        <position position="119"/>
    </location>
</feature>
<reference evidence="1" key="1">
    <citation type="submission" date="2016-04" db="EMBL/GenBank/DDBJ databases">
        <authorList>
            <person name="Calderon-Fernandez G.M.Sr."/>
        </authorList>
    </citation>
    <scope>NUCLEOTIDE SEQUENCE</scope>
    <source>
        <strain evidence="1">Int1</strain>
        <tissue evidence="1">Integument</tissue>
    </source>
</reference>
<keyword evidence="1" id="KW-0695">RNA-directed DNA polymerase</keyword>
<dbReference type="GO" id="GO:0003964">
    <property type="term" value="F:RNA-directed DNA polymerase activity"/>
    <property type="evidence" value="ECO:0007669"/>
    <property type="project" value="UniProtKB-KW"/>
</dbReference>
<name>A0A161MAN1_TRIIF</name>
<keyword evidence="1" id="KW-0808">Transferase</keyword>
<dbReference type="EMBL" id="GEMB01006844">
    <property type="protein sequence ID" value="JAR96515.1"/>
    <property type="molecule type" value="Transcribed_RNA"/>
</dbReference>
<proteinExistence type="predicted"/>
<organism evidence="1">
    <name type="scientific">Triatoma infestans</name>
    <name type="common">Assassin bug</name>
    <dbReference type="NCBI Taxonomy" id="30076"/>
    <lineage>
        <taxon>Eukaryota</taxon>
        <taxon>Metazoa</taxon>
        <taxon>Ecdysozoa</taxon>
        <taxon>Arthropoda</taxon>
        <taxon>Hexapoda</taxon>
        <taxon>Insecta</taxon>
        <taxon>Pterygota</taxon>
        <taxon>Neoptera</taxon>
        <taxon>Paraneoptera</taxon>
        <taxon>Hemiptera</taxon>
        <taxon>Heteroptera</taxon>
        <taxon>Panheteroptera</taxon>
        <taxon>Cimicomorpha</taxon>
        <taxon>Reduviidae</taxon>
        <taxon>Triatominae</taxon>
        <taxon>Triatoma</taxon>
    </lineage>
</organism>
<evidence type="ECO:0000313" key="1">
    <source>
        <dbReference type="EMBL" id="JAR96515.1"/>
    </source>
</evidence>
<protein>
    <submittedName>
        <fullName evidence="1">Reverse transcriptase</fullName>
    </submittedName>
</protein>
<feature type="non-terminal residue" evidence="1">
    <location>
        <position position="1"/>
    </location>
</feature>
<sequence length="119" mass="14390">EELYLYQSRIKKRWIQVHIARYVFSPFWGKFWERVILNRLSLVLERLKHNDQYGCTKKRSVEDALLRLEEEVGNVNAKYVMGLFFDIKGAFDNLWWPLLKLRLLEQGQINKEEYNLPAD</sequence>
<reference evidence="1" key="2">
    <citation type="journal article" date="2017" name="J. Med. Entomol.">
        <title>Transcriptome Analysis of the Triatoma infestans (Hemiptera: Reduviidae) Integument.</title>
        <authorList>
            <person name="Calderon-Fernandez G.M."/>
            <person name="Moriconi D.E."/>
            <person name="Dulbecco A.B."/>
            <person name="Juarez M.P."/>
        </authorList>
    </citation>
    <scope>NUCLEOTIDE SEQUENCE</scope>
    <source>
        <strain evidence="1">Int1</strain>
        <tissue evidence="1">Integument</tissue>
    </source>
</reference>
<dbReference type="AlphaFoldDB" id="A0A161MAN1"/>
<keyword evidence="1" id="KW-0548">Nucleotidyltransferase</keyword>
<accession>A0A161MAN1</accession>
<dbReference type="PANTHER" id="PTHR19446">
    <property type="entry name" value="REVERSE TRANSCRIPTASES"/>
    <property type="match status" value="1"/>
</dbReference>